<feature type="domain" description="Inhibitor I9" evidence="9">
    <location>
        <begin position="62"/>
        <end position="134"/>
    </location>
</feature>
<keyword evidence="3 5" id="KW-0378">Hydrolase</keyword>
<keyword evidence="2 5" id="KW-0645">Protease</keyword>
<dbReference type="InterPro" id="IPR050131">
    <property type="entry name" value="Peptidase_S8_subtilisin-like"/>
</dbReference>
<evidence type="ECO:0000259" key="9">
    <source>
        <dbReference type="Pfam" id="PF05922"/>
    </source>
</evidence>
<evidence type="ECO:0000259" key="8">
    <source>
        <dbReference type="Pfam" id="PF00082"/>
    </source>
</evidence>
<dbReference type="FunFam" id="3.40.50.200:FF:000014">
    <property type="entry name" value="Proteinase K"/>
    <property type="match status" value="1"/>
</dbReference>
<dbReference type="GO" id="GO:0006508">
    <property type="term" value="P:proteolysis"/>
    <property type="evidence" value="ECO:0007669"/>
    <property type="project" value="UniProtKB-KW"/>
</dbReference>
<feature type="transmembrane region" description="Helical" evidence="7">
    <location>
        <begin position="21"/>
        <end position="44"/>
    </location>
</feature>
<organism evidence="10 11">
    <name type="scientific">Actinosynnema pretiosum</name>
    <dbReference type="NCBI Taxonomy" id="42197"/>
    <lineage>
        <taxon>Bacteria</taxon>
        <taxon>Bacillati</taxon>
        <taxon>Actinomycetota</taxon>
        <taxon>Actinomycetes</taxon>
        <taxon>Pseudonocardiales</taxon>
        <taxon>Pseudonocardiaceae</taxon>
        <taxon>Actinosynnema</taxon>
    </lineage>
</organism>
<gene>
    <name evidence="10" type="ORF">CNX65_18990</name>
</gene>
<evidence type="ECO:0000256" key="3">
    <source>
        <dbReference type="ARBA" id="ARBA00022801"/>
    </source>
</evidence>
<dbReference type="PANTHER" id="PTHR43806">
    <property type="entry name" value="PEPTIDASE S8"/>
    <property type="match status" value="1"/>
</dbReference>
<dbReference type="InterPro" id="IPR036852">
    <property type="entry name" value="Peptidase_S8/S53_dom_sf"/>
</dbReference>
<evidence type="ECO:0000313" key="10">
    <source>
        <dbReference type="EMBL" id="ATE55113.1"/>
    </source>
</evidence>
<dbReference type="Pfam" id="PF00082">
    <property type="entry name" value="Peptidase_S8"/>
    <property type="match status" value="1"/>
</dbReference>
<comment type="similarity">
    <text evidence="1 5 6">Belongs to the peptidase S8 family.</text>
</comment>
<dbReference type="Gene3D" id="3.40.50.200">
    <property type="entry name" value="Peptidase S8/S53 domain"/>
    <property type="match status" value="1"/>
</dbReference>
<dbReference type="InterPro" id="IPR000209">
    <property type="entry name" value="Peptidase_S8/S53_dom"/>
</dbReference>
<evidence type="ECO:0000256" key="7">
    <source>
        <dbReference type="SAM" id="Phobius"/>
    </source>
</evidence>
<feature type="active site" description="Charge relay system" evidence="5">
    <location>
        <position position="206"/>
    </location>
</feature>
<dbReference type="PROSITE" id="PS00136">
    <property type="entry name" value="SUBTILASE_ASP"/>
    <property type="match status" value="1"/>
</dbReference>
<accession>A0A290Z816</accession>
<dbReference type="Proteomes" id="UP000218505">
    <property type="component" value="Chromosome"/>
</dbReference>
<evidence type="ECO:0000313" key="11">
    <source>
        <dbReference type="Proteomes" id="UP000218505"/>
    </source>
</evidence>
<dbReference type="GO" id="GO:0004252">
    <property type="term" value="F:serine-type endopeptidase activity"/>
    <property type="evidence" value="ECO:0007669"/>
    <property type="project" value="UniProtKB-UniRule"/>
</dbReference>
<dbReference type="PROSITE" id="PS00137">
    <property type="entry name" value="SUBTILASE_HIS"/>
    <property type="match status" value="1"/>
</dbReference>
<dbReference type="GO" id="GO:0005615">
    <property type="term" value="C:extracellular space"/>
    <property type="evidence" value="ECO:0007669"/>
    <property type="project" value="TreeGrafter"/>
</dbReference>
<dbReference type="Gene3D" id="3.30.70.80">
    <property type="entry name" value="Peptidase S8 propeptide/proteinase inhibitor I9"/>
    <property type="match status" value="1"/>
</dbReference>
<dbReference type="PROSITE" id="PS00138">
    <property type="entry name" value="SUBTILASE_SER"/>
    <property type="match status" value="1"/>
</dbReference>
<name>A0A290Z816_9PSEU</name>
<dbReference type="InterPro" id="IPR034193">
    <property type="entry name" value="PCSK9_ProteinaseK-like"/>
</dbReference>
<dbReference type="InterPro" id="IPR037045">
    <property type="entry name" value="S8pro/Inhibitor_I9_sf"/>
</dbReference>
<evidence type="ECO:0000256" key="2">
    <source>
        <dbReference type="ARBA" id="ARBA00022670"/>
    </source>
</evidence>
<dbReference type="PANTHER" id="PTHR43806:SF11">
    <property type="entry name" value="CEREVISIN-RELATED"/>
    <property type="match status" value="1"/>
</dbReference>
<feature type="active site" description="Charge relay system" evidence="5">
    <location>
        <position position="175"/>
    </location>
</feature>
<feature type="active site" description="Charge relay system" evidence="5">
    <location>
        <position position="361"/>
    </location>
</feature>
<dbReference type="CDD" id="cd04077">
    <property type="entry name" value="Peptidases_S8_PCSK9_ProteinaseK_like"/>
    <property type="match status" value="1"/>
</dbReference>
<proteinExistence type="inferred from homology"/>
<feature type="domain" description="Peptidase S8/S53" evidence="8">
    <location>
        <begin position="166"/>
        <end position="402"/>
    </location>
</feature>
<dbReference type="InterPro" id="IPR010259">
    <property type="entry name" value="S8pro/Inhibitor_I9"/>
</dbReference>
<keyword evidence="7" id="KW-0472">Membrane</keyword>
<keyword evidence="11" id="KW-1185">Reference proteome</keyword>
<keyword evidence="7" id="KW-0812">Transmembrane</keyword>
<dbReference type="Pfam" id="PF05922">
    <property type="entry name" value="Inhibitor_I9"/>
    <property type="match status" value="1"/>
</dbReference>
<dbReference type="SUPFAM" id="SSF52743">
    <property type="entry name" value="Subtilisin-like"/>
    <property type="match status" value="1"/>
</dbReference>
<evidence type="ECO:0000256" key="4">
    <source>
        <dbReference type="ARBA" id="ARBA00022825"/>
    </source>
</evidence>
<reference evidence="10" key="1">
    <citation type="submission" date="2017-09" db="EMBL/GenBank/DDBJ databases">
        <title>Complete Genome Sequence of ansamitocin-producing Bacterium Actinosynnema pretiosum X47.</title>
        <authorList>
            <person name="Cao G."/>
            <person name="Zong G."/>
            <person name="Zhong C."/>
            <person name="Fu J."/>
        </authorList>
    </citation>
    <scope>NUCLEOTIDE SEQUENCE [LARGE SCALE GENOMIC DNA]</scope>
    <source>
        <strain evidence="10">X47</strain>
    </source>
</reference>
<dbReference type="InterPro" id="IPR023828">
    <property type="entry name" value="Peptidase_S8_Ser-AS"/>
</dbReference>
<keyword evidence="4 5" id="KW-0720">Serine protease</keyword>
<dbReference type="EMBL" id="CP023445">
    <property type="protein sequence ID" value="ATE55113.1"/>
    <property type="molecule type" value="Genomic_DNA"/>
</dbReference>
<protein>
    <submittedName>
        <fullName evidence="10">Peptidase S8</fullName>
    </submittedName>
</protein>
<sequence length="539" mass="54861">MLKPCPRPRSPRGEEQRVRRASTGFAAALGGVALVLGAFTPAAAQTRNGEPPPAGDEVVPDSYLVVLKDQGGSAGHASTAALAASLAAAHGGDVTSTWSRSLRGFAVKADAEQARRLAADPAVASVTANGRLTAHDVQFEPPSWGLDRVDQPDLPLDEAYNHRADGAGVRVYVVDSGIRTTHADFGGRASWGADLVDGSGRDCAGHGTHVAGTVGGARHGVAKGVQLIAVRVLDCANGTTYETALNGVEWVTANAVRPAVANLSFGGATSAQSAPLEQAIRNSAASGITYVVSAGNDNRNACSATPALLPEVIAVAATDGADRRADYSNFGGCADLFAPGTAIRSASAADDTSSREETGTSMAAPHVAGAAALHLAANPGATPQAVLAALAATAQNGKVGGALNGTPNRLLSTASTTGAPQEVDLVRAWRQPDHVSASAGLPSGYGAEGSLGRLVTARAPGTRPLYQCKVGGWDHMTSLRADCEGLERVGLLGYAHAERVAGAHPVHRCLIRESGDHMDSRDPNCEGQTVEGVLGYALD</sequence>
<keyword evidence="7" id="KW-1133">Transmembrane helix</keyword>
<dbReference type="KEGG" id="apre:CNX65_18990"/>
<dbReference type="PRINTS" id="PR00723">
    <property type="entry name" value="SUBTILISIN"/>
</dbReference>
<evidence type="ECO:0000256" key="1">
    <source>
        <dbReference type="ARBA" id="ARBA00011073"/>
    </source>
</evidence>
<dbReference type="AlphaFoldDB" id="A0A290Z816"/>
<dbReference type="InterPro" id="IPR022398">
    <property type="entry name" value="Peptidase_S8_His-AS"/>
</dbReference>
<evidence type="ECO:0000256" key="5">
    <source>
        <dbReference type="PROSITE-ProRule" id="PRU01240"/>
    </source>
</evidence>
<dbReference type="SUPFAM" id="SSF54897">
    <property type="entry name" value="Protease propeptides/inhibitors"/>
    <property type="match status" value="1"/>
</dbReference>
<dbReference type="InterPro" id="IPR023827">
    <property type="entry name" value="Peptidase_S8_Asp-AS"/>
</dbReference>
<dbReference type="PROSITE" id="PS51892">
    <property type="entry name" value="SUBTILASE"/>
    <property type="match status" value="1"/>
</dbReference>
<evidence type="ECO:0000256" key="6">
    <source>
        <dbReference type="RuleBase" id="RU003355"/>
    </source>
</evidence>
<dbReference type="InterPro" id="IPR015500">
    <property type="entry name" value="Peptidase_S8_subtilisin-rel"/>
</dbReference>